<feature type="binding site" evidence="6">
    <location>
        <position position="80"/>
    </location>
    <ligand>
        <name>S-adenosyl-L-methionine</name>
        <dbReference type="ChEBI" id="CHEBI:59789"/>
    </ligand>
</feature>
<dbReference type="EC" id="2.1.1.-" evidence="6"/>
<evidence type="ECO:0000313" key="7">
    <source>
        <dbReference type="EMBL" id="MDR6939580.1"/>
    </source>
</evidence>
<organism evidence="7 8">
    <name type="scientific">Arcanobacterium hippocoleae</name>
    <dbReference type="NCBI Taxonomy" id="149017"/>
    <lineage>
        <taxon>Bacteria</taxon>
        <taxon>Bacillati</taxon>
        <taxon>Actinomycetota</taxon>
        <taxon>Actinomycetes</taxon>
        <taxon>Actinomycetales</taxon>
        <taxon>Actinomycetaceae</taxon>
        <taxon>Arcanobacterium</taxon>
    </lineage>
</organism>
<dbReference type="Gene3D" id="3.40.50.150">
    <property type="entry name" value="Vaccinia Virus protein VP39"/>
    <property type="match status" value="1"/>
</dbReference>
<dbReference type="EMBL" id="JAVDUJ010000001">
    <property type="protein sequence ID" value="MDR6939580.1"/>
    <property type="molecule type" value="Genomic_DNA"/>
</dbReference>
<keyword evidence="3 6" id="KW-0489">Methyltransferase</keyword>
<dbReference type="SUPFAM" id="SSF53335">
    <property type="entry name" value="S-adenosyl-L-methionine-dependent methyltransferases"/>
    <property type="match status" value="1"/>
</dbReference>
<feature type="binding site" evidence="6">
    <location>
        <position position="75"/>
    </location>
    <ligand>
        <name>S-adenosyl-L-methionine</name>
        <dbReference type="ChEBI" id="CHEBI:59789"/>
    </ligand>
</feature>
<protein>
    <recommendedName>
        <fullName evidence="6">Ribosomal RNA small subunit methyltransferase G</fullName>
        <ecNumber evidence="6">2.1.1.-</ecNumber>
    </recommendedName>
    <alternativeName>
        <fullName evidence="6">16S rRNA 7-methylguanosine methyltransferase</fullName>
        <shortName evidence="6">16S rRNA m7G methyltransferase</shortName>
    </alternativeName>
</protein>
<dbReference type="PANTHER" id="PTHR31760">
    <property type="entry name" value="S-ADENOSYL-L-METHIONINE-DEPENDENT METHYLTRANSFERASES SUPERFAMILY PROTEIN"/>
    <property type="match status" value="1"/>
</dbReference>
<dbReference type="InterPro" id="IPR029063">
    <property type="entry name" value="SAM-dependent_MTases_sf"/>
</dbReference>
<dbReference type="Pfam" id="PF02527">
    <property type="entry name" value="GidB"/>
    <property type="match status" value="1"/>
</dbReference>
<dbReference type="PANTHER" id="PTHR31760:SF0">
    <property type="entry name" value="S-ADENOSYL-L-METHIONINE-DEPENDENT METHYLTRANSFERASES SUPERFAMILY PROTEIN"/>
    <property type="match status" value="1"/>
</dbReference>
<dbReference type="GO" id="GO:0008168">
    <property type="term" value="F:methyltransferase activity"/>
    <property type="evidence" value="ECO:0007669"/>
    <property type="project" value="UniProtKB-KW"/>
</dbReference>
<keyword evidence="1 6" id="KW-0963">Cytoplasm</keyword>
<feature type="binding site" evidence="6">
    <location>
        <position position="141"/>
    </location>
    <ligand>
        <name>S-adenosyl-L-methionine</name>
        <dbReference type="ChEBI" id="CHEBI:59789"/>
    </ligand>
</feature>
<evidence type="ECO:0000313" key="8">
    <source>
        <dbReference type="Proteomes" id="UP001266099"/>
    </source>
</evidence>
<name>A0ABU1T2G3_9ACTO</name>
<dbReference type="RefSeq" id="WP_309956364.1">
    <property type="nucleotide sequence ID" value="NZ_CP136414.1"/>
</dbReference>
<feature type="binding site" evidence="6">
    <location>
        <begin position="126"/>
        <end position="127"/>
    </location>
    <ligand>
        <name>S-adenosyl-L-methionine</name>
        <dbReference type="ChEBI" id="CHEBI:59789"/>
    </ligand>
</feature>
<sequence length="212" mass="23598">MNNFSTQSPPAGGIERFGEEAWQKLLGFAQLLESEGQLRGLVGPREMDKLWSRHILNSTALLEFLPHGSELSDVGSGAGFPGMVIAAIRPDINVYLIETMERRADWLKYVKDELKILNVQVIRARAEELVGKHSTKFVTARAVAALKKLIPWTLPLVSENGSLLALKGIRAEAEIDEAKKQLKKYSAAWADIYDVDVWGTDEGTRVLEVKKK</sequence>
<dbReference type="HAMAP" id="MF_00074">
    <property type="entry name" value="16SrRNA_methyltr_G"/>
    <property type="match status" value="1"/>
</dbReference>
<reference evidence="7 8" key="1">
    <citation type="submission" date="2023-07" db="EMBL/GenBank/DDBJ databases">
        <title>Sequencing the genomes of 1000 actinobacteria strains.</title>
        <authorList>
            <person name="Klenk H.-P."/>
        </authorList>
    </citation>
    <scope>NUCLEOTIDE SEQUENCE [LARGE SCALE GENOMIC DNA]</scope>
    <source>
        <strain evidence="7 8">DSM 15539</strain>
    </source>
</reference>
<evidence type="ECO:0000256" key="4">
    <source>
        <dbReference type="ARBA" id="ARBA00022679"/>
    </source>
</evidence>
<evidence type="ECO:0000256" key="2">
    <source>
        <dbReference type="ARBA" id="ARBA00022552"/>
    </source>
</evidence>
<keyword evidence="8" id="KW-1185">Reference proteome</keyword>
<keyword evidence="4 6" id="KW-0808">Transferase</keyword>
<gene>
    <name evidence="6" type="primary">rsmG</name>
    <name evidence="7" type="ORF">J2S36_001123</name>
</gene>
<dbReference type="InterPro" id="IPR003682">
    <property type="entry name" value="rRNA_ssu_MeTfrase_G"/>
</dbReference>
<evidence type="ECO:0000256" key="5">
    <source>
        <dbReference type="ARBA" id="ARBA00022691"/>
    </source>
</evidence>
<keyword evidence="5 6" id="KW-0949">S-adenosyl-L-methionine</keyword>
<accession>A0ABU1T2G3</accession>
<comment type="function">
    <text evidence="6">Specifically methylates the N7 position of guanine in position 518 of 16S rRNA.</text>
</comment>
<dbReference type="NCBIfam" id="TIGR00138">
    <property type="entry name" value="rsmG_gidB"/>
    <property type="match status" value="1"/>
</dbReference>
<comment type="caution">
    <text evidence="6">Lacks conserved residue(s) required for the propagation of feature annotation.</text>
</comment>
<comment type="caution">
    <text evidence="7">The sequence shown here is derived from an EMBL/GenBank/DDBJ whole genome shotgun (WGS) entry which is preliminary data.</text>
</comment>
<keyword evidence="2 6" id="KW-0698">rRNA processing</keyword>
<dbReference type="GO" id="GO:0032259">
    <property type="term" value="P:methylation"/>
    <property type="evidence" value="ECO:0007669"/>
    <property type="project" value="UniProtKB-KW"/>
</dbReference>
<comment type="similarity">
    <text evidence="6">Belongs to the methyltransferase superfamily. RNA methyltransferase RsmG family.</text>
</comment>
<evidence type="ECO:0000256" key="3">
    <source>
        <dbReference type="ARBA" id="ARBA00022603"/>
    </source>
</evidence>
<comment type="subcellular location">
    <subcellularLocation>
        <location evidence="6">Cytoplasm</location>
    </subcellularLocation>
</comment>
<dbReference type="Proteomes" id="UP001266099">
    <property type="component" value="Unassembled WGS sequence"/>
</dbReference>
<proteinExistence type="inferred from homology"/>
<evidence type="ECO:0000256" key="6">
    <source>
        <dbReference type="HAMAP-Rule" id="MF_00074"/>
    </source>
</evidence>
<evidence type="ECO:0000256" key="1">
    <source>
        <dbReference type="ARBA" id="ARBA00022490"/>
    </source>
</evidence>